<dbReference type="EMBL" id="CAFB01000043">
    <property type="protein sequence ID" value="CCD29593.1"/>
    <property type="molecule type" value="Genomic_DNA"/>
</dbReference>
<evidence type="ECO:0000259" key="9">
    <source>
        <dbReference type="PROSITE" id="PS50126"/>
    </source>
</evidence>
<dbReference type="InterPro" id="IPR022966">
    <property type="entry name" value="RNase_II/R_CS"/>
</dbReference>
<keyword evidence="4 8" id="KW-0540">Nuclease</keyword>
<dbReference type="Pfam" id="PF17876">
    <property type="entry name" value="CSD2"/>
    <property type="match status" value="1"/>
</dbReference>
<comment type="similarity">
    <text evidence="8">Belongs to the RNR ribonuclease family. RNase R subfamily.</text>
</comment>
<dbReference type="InterPro" id="IPR003029">
    <property type="entry name" value="S1_domain"/>
</dbReference>
<evidence type="ECO:0000313" key="10">
    <source>
        <dbReference type="EMBL" id="CCD29593.1"/>
    </source>
</evidence>
<evidence type="ECO:0000256" key="5">
    <source>
        <dbReference type="ARBA" id="ARBA00022801"/>
    </source>
</evidence>
<comment type="catalytic activity">
    <reaction evidence="1 8">
        <text>Exonucleolytic cleavage in the 3'- to 5'-direction to yield nucleoside 5'-phosphates.</text>
        <dbReference type="EC" id="3.1.13.1"/>
    </reaction>
</comment>
<dbReference type="InterPro" id="IPR013223">
    <property type="entry name" value="RNase_B_OB_dom"/>
</dbReference>
<dbReference type="AlphaFoldDB" id="G2J9Z6"/>
<dbReference type="PROSITE" id="PS01175">
    <property type="entry name" value="RIBONUCLEASE_II"/>
    <property type="match status" value="1"/>
</dbReference>
<dbReference type="Pfam" id="PF00575">
    <property type="entry name" value="S1"/>
    <property type="match status" value="1"/>
</dbReference>
<dbReference type="EC" id="3.1.13.1" evidence="8"/>
<reference evidence="10 11" key="1">
    <citation type="submission" date="2011-08" db="EMBL/GenBank/DDBJ databases">
        <title>The genome of the obligate endobacterium of an arbuscular mycorrhizal fungus reveals an interphylum network of nutritional interactions.</title>
        <authorList>
            <person name="Ghignone S."/>
            <person name="Salvioli A."/>
            <person name="Anca I."/>
            <person name="Lumini E."/>
            <person name="Ortu G."/>
            <person name="Petiti L."/>
            <person name="Cruveiller S."/>
            <person name="Bianciotto V."/>
            <person name="Piffanelli P."/>
            <person name="Lanfranco L."/>
            <person name="Bonfante P."/>
        </authorList>
    </citation>
    <scope>NUCLEOTIDE SEQUENCE [LARGE SCALE GENOMIC DNA]</scope>
    <source>
        <strain evidence="10 11">BEG34</strain>
    </source>
</reference>
<dbReference type="InterPro" id="IPR012340">
    <property type="entry name" value="NA-bd_OB-fold"/>
</dbReference>
<keyword evidence="7 8" id="KW-0694">RNA-binding</keyword>
<dbReference type="SMART" id="SM00357">
    <property type="entry name" value="CSP"/>
    <property type="match status" value="1"/>
</dbReference>
<dbReference type="CDD" id="cd04471">
    <property type="entry name" value="S1_RNase_R"/>
    <property type="match status" value="1"/>
</dbReference>
<dbReference type="GO" id="GO:0003723">
    <property type="term" value="F:RNA binding"/>
    <property type="evidence" value="ECO:0007669"/>
    <property type="project" value="UniProtKB-UniRule"/>
</dbReference>
<evidence type="ECO:0000313" key="11">
    <source>
        <dbReference type="Proteomes" id="UP000054051"/>
    </source>
</evidence>
<dbReference type="GO" id="GO:0006402">
    <property type="term" value="P:mRNA catabolic process"/>
    <property type="evidence" value="ECO:0007669"/>
    <property type="project" value="TreeGrafter"/>
</dbReference>
<dbReference type="Pfam" id="PF00773">
    <property type="entry name" value="RNB"/>
    <property type="match status" value="1"/>
</dbReference>
<evidence type="ECO:0000256" key="2">
    <source>
        <dbReference type="ARBA" id="ARBA00004496"/>
    </source>
</evidence>
<comment type="caution">
    <text evidence="10">The sequence shown here is derived from an EMBL/GenBank/DDBJ whole genome shotgun (WGS) entry which is preliminary data.</text>
</comment>
<dbReference type="STRING" id="1070319.CAGGBEG34_260043"/>
<keyword evidence="11" id="KW-1185">Reference proteome</keyword>
<dbReference type="PROSITE" id="PS50126">
    <property type="entry name" value="S1"/>
    <property type="match status" value="1"/>
</dbReference>
<feature type="domain" description="S1 motif" evidence="9">
    <location>
        <begin position="646"/>
        <end position="726"/>
    </location>
</feature>
<evidence type="ECO:0000256" key="6">
    <source>
        <dbReference type="ARBA" id="ARBA00022839"/>
    </source>
</evidence>
<evidence type="ECO:0000256" key="8">
    <source>
        <dbReference type="HAMAP-Rule" id="MF_01895"/>
    </source>
</evidence>
<dbReference type="HAMAP" id="MF_01895">
    <property type="entry name" value="RNase_R"/>
    <property type="match status" value="1"/>
</dbReference>
<dbReference type="InterPro" id="IPR011129">
    <property type="entry name" value="CSD"/>
</dbReference>
<gene>
    <name evidence="8 10" type="primary">rnr</name>
    <name evidence="10" type="ORF">CAGGBEG34_260043</name>
</gene>
<evidence type="ECO:0000256" key="3">
    <source>
        <dbReference type="ARBA" id="ARBA00022490"/>
    </source>
</evidence>
<comment type="function">
    <text evidence="8">3'-5' exoribonuclease that releases 5'-nucleoside monophosphates and is involved in maturation of structured RNAs.</text>
</comment>
<dbReference type="Pfam" id="PF08206">
    <property type="entry name" value="OB_RNB"/>
    <property type="match status" value="1"/>
</dbReference>
<organism evidence="10 11">
    <name type="scientific">Candidatus Glomeribacter gigasporarum BEG34</name>
    <dbReference type="NCBI Taxonomy" id="1070319"/>
    <lineage>
        <taxon>Bacteria</taxon>
        <taxon>Pseudomonadati</taxon>
        <taxon>Pseudomonadota</taxon>
        <taxon>Betaproteobacteria</taxon>
        <taxon>Burkholderiales</taxon>
        <taxon>Burkholderiaceae</taxon>
        <taxon>Candidatus Glomeribacter</taxon>
    </lineage>
</organism>
<dbReference type="Proteomes" id="UP000054051">
    <property type="component" value="Unassembled WGS sequence"/>
</dbReference>
<keyword evidence="6 8" id="KW-0269">Exonuclease</keyword>
<name>G2J9Z6_9BURK</name>
<dbReference type="GO" id="GO:0005829">
    <property type="term" value="C:cytosol"/>
    <property type="evidence" value="ECO:0007669"/>
    <property type="project" value="UniProtKB-ARBA"/>
</dbReference>
<dbReference type="SUPFAM" id="SSF50249">
    <property type="entry name" value="Nucleic acid-binding proteins"/>
    <property type="match status" value="3"/>
</dbReference>
<dbReference type="InterPro" id="IPR004476">
    <property type="entry name" value="RNase_II/RNase_R"/>
</dbReference>
<dbReference type="InterPro" id="IPR001900">
    <property type="entry name" value="RNase_II/R"/>
</dbReference>
<dbReference type="InterPro" id="IPR050180">
    <property type="entry name" value="RNR_Ribonuclease"/>
</dbReference>
<protein>
    <recommendedName>
        <fullName evidence="8">Ribonuclease R</fullName>
        <shortName evidence="8">RNase R</shortName>
        <ecNumber evidence="8">3.1.13.1</ecNumber>
    </recommendedName>
</protein>
<keyword evidence="3 8" id="KW-0963">Cytoplasm</keyword>
<dbReference type="GO" id="GO:0008859">
    <property type="term" value="F:exoribonuclease II activity"/>
    <property type="evidence" value="ECO:0007669"/>
    <property type="project" value="UniProtKB-UniRule"/>
</dbReference>
<accession>G2J9Z6</accession>
<evidence type="ECO:0000256" key="1">
    <source>
        <dbReference type="ARBA" id="ARBA00001849"/>
    </source>
</evidence>
<dbReference type="NCBIfam" id="TIGR00358">
    <property type="entry name" value="3_prime_RNase"/>
    <property type="match status" value="1"/>
</dbReference>
<dbReference type="PANTHER" id="PTHR23355">
    <property type="entry name" value="RIBONUCLEASE"/>
    <property type="match status" value="1"/>
</dbReference>
<dbReference type="NCBIfam" id="TIGR02063">
    <property type="entry name" value="RNase_R"/>
    <property type="match status" value="1"/>
</dbReference>
<sequence>MHNTLNKTLTPIPSREEILGALRAAKAPLAADDLAQMLAVRRKAREGFSARLAAMARDEQIHFDAKGRGRAMPVTRFIAGRVQGHREGYGFLARDDGEPDLFLSSAQMQKVMHNDRVRARLVGYDRRGRPEGQIVEVIERAHTHLSGRLILKEEGMWLAPSDQRISQEILIQPRGRRKARAGQIVNVELLRFPDRYTPALGKVTEVLGEPDDPGIEIEIAVRKFGVPHQFSEEARAQAAQLPDAPAEADCRGRVDLRHLPWLTIDGEDARDFDDAVYGEAVKLGRKRGFRLRVAIADVSYYVKPGDALDTAALERSTSVYFPRRVIPMLPPELSNGLCSLNPEVDRCALVCDLVIDAQGAVHTCQCYPAMIHSVARLSYTEAVALMSGPSDASAPPRAAFLPQLRALHGIYQTLARARARRGAIDFDVVETAMICNAEGKIERIAPRVRNEAHKLIEECMLAANVCAADFLKRHQHPCLYRVHAGPSEEKLASLRRFLGGMGLRLGGGAKPQARDYAAFIAQARARPDAQMLQSMLLRSLQQAIYSPDNIGHFGLAYPAYTHFTSPIRRYPDLLVHRAIRAILKGRAYRPRKSAALRHLPASAPSAKTSVWQSLGLHCSANERRADEATRDVEAWLKCQFMLDKRGEIYEGAVSGVTAFGLFVTLEPLFVEGLVHISTLGPEYLEYDAIKNELRARTGARYGLSDRVRVQVSRVDPDARKIDLLLVERSA</sequence>
<dbReference type="eggNOG" id="COG0557">
    <property type="taxonomic scope" value="Bacteria"/>
</dbReference>
<dbReference type="SMART" id="SM00955">
    <property type="entry name" value="RNB"/>
    <property type="match status" value="1"/>
</dbReference>
<proteinExistence type="inferred from homology"/>
<dbReference type="SMART" id="SM00316">
    <property type="entry name" value="S1"/>
    <property type="match status" value="1"/>
</dbReference>
<dbReference type="PANTHER" id="PTHR23355:SF9">
    <property type="entry name" value="DIS3-LIKE EXONUCLEASE 2"/>
    <property type="match status" value="1"/>
</dbReference>
<evidence type="ECO:0000256" key="4">
    <source>
        <dbReference type="ARBA" id="ARBA00022722"/>
    </source>
</evidence>
<dbReference type="Gene3D" id="2.40.50.140">
    <property type="entry name" value="Nucleic acid-binding proteins"/>
    <property type="match status" value="2"/>
</dbReference>
<evidence type="ECO:0000256" key="7">
    <source>
        <dbReference type="ARBA" id="ARBA00022884"/>
    </source>
</evidence>
<comment type="subcellular location">
    <subcellularLocation>
        <location evidence="2 8">Cytoplasm</location>
    </subcellularLocation>
</comment>
<dbReference type="InterPro" id="IPR011805">
    <property type="entry name" value="RNase_R"/>
</dbReference>
<dbReference type="InterPro" id="IPR040476">
    <property type="entry name" value="CSD2"/>
</dbReference>
<keyword evidence="5 8" id="KW-0378">Hydrolase</keyword>